<dbReference type="EMBL" id="RBWS01000011">
    <property type="protein sequence ID" value="RKO70777.1"/>
    <property type="molecule type" value="Genomic_DNA"/>
</dbReference>
<sequence length="197" mass="22286">MSGNNLKVTFKGNIQAAIGALQEDCVIVDQAERAGDGGMPGLVQLEEKCMDLCTLLKEFVDQQSEMLFARSELQSLLASSALSEEARRIWMADQLAFYKVWIANVGLQLAGLKETCTLKISSKELLLLLRLLKDMELVEQGSLKQMLTFVCTSFRTVNQEHLSYESLRKKYSDMDRNSILKVRKLLTNMSERLSAYY</sequence>
<dbReference type="AlphaFoldDB" id="A0A420VX20"/>
<accession>A0A420VX20</accession>
<proteinExistence type="predicted"/>
<name>A0A420VX20_9SPHI</name>
<gene>
    <name evidence="1" type="ORF">D7322_16035</name>
</gene>
<keyword evidence="2" id="KW-1185">Reference proteome</keyword>
<evidence type="ECO:0000313" key="2">
    <source>
        <dbReference type="Proteomes" id="UP000282423"/>
    </source>
</evidence>
<evidence type="ECO:0000313" key="1">
    <source>
        <dbReference type="EMBL" id="RKO70777.1"/>
    </source>
</evidence>
<organism evidence="1 2">
    <name type="scientific">Sphingobacterium puteale</name>
    <dbReference type="NCBI Taxonomy" id="2420510"/>
    <lineage>
        <taxon>Bacteria</taxon>
        <taxon>Pseudomonadati</taxon>
        <taxon>Bacteroidota</taxon>
        <taxon>Sphingobacteriia</taxon>
        <taxon>Sphingobacteriales</taxon>
        <taxon>Sphingobacteriaceae</taxon>
        <taxon>Sphingobacterium</taxon>
    </lineage>
</organism>
<comment type="caution">
    <text evidence="1">The sequence shown here is derived from an EMBL/GenBank/DDBJ whole genome shotgun (WGS) entry which is preliminary data.</text>
</comment>
<protein>
    <submittedName>
        <fullName evidence="1">Uncharacterized protein</fullName>
    </submittedName>
</protein>
<dbReference type="RefSeq" id="WP_121125296.1">
    <property type="nucleotide sequence ID" value="NZ_RBWS01000011.1"/>
</dbReference>
<dbReference type="Proteomes" id="UP000282423">
    <property type="component" value="Unassembled WGS sequence"/>
</dbReference>
<reference evidence="1 2" key="1">
    <citation type="submission" date="2018-10" db="EMBL/GenBank/DDBJ databases">
        <title>Sphingobacterium sp. M05W1-28.</title>
        <authorList>
            <person name="Cai H."/>
        </authorList>
    </citation>
    <scope>NUCLEOTIDE SEQUENCE [LARGE SCALE GENOMIC DNA]</scope>
    <source>
        <strain evidence="1 2">M05W1-28</strain>
    </source>
</reference>
<dbReference type="OrthoDB" id="709031at2"/>